<accession>A0A915K3H9</accession>
<feature type="domain" description="RRM" evidence="10">
    <location>
        <begin position="132"/>
        <end position="208"/>
    </location>
</feature>
<comment type="subcellular location">
    <subcellularLocation>
        <location evidence="1">Nucleus</location>
    </subcellularLocation>
</comment>
<keyword evidence="11" id="KW-1185">Reference proteome</keyword>
<evidence type="ECO:0000256" key="1">
    <source>
        <dbReference type="ARBA" id="ARBA00004123"/>
    </source>
</evidence>
<dbReference type="InterPro" id="IPR000504">
    <property type="entry name" value="RRM_dom"/>
</dbReference>
<dbReference type="InterPro" id="IPR050374">
    <property type="entry name" value="RRT5_SRSF_SR"/>
</dbReference>
<evidence type="ECO:0000256" key="2">
    <source>
        <dbReference type="ARBA" id="ARBA00010269"/>
    </source>
</evidence>
<sequence>MATGDKNIQCRVYVGNLPPDVRQRDVEDLFSKYGKIGCIDLKNRKGPPFAFIEYEDKRDAEDAIKHRDGYDFDGYRLRVEFPKGNGPYTPGRNTSNFSSWANGGRGRHGSNGYGSSSGGGGGGSSIGRRTNYRVLITGLPISGSWQDLKDHMREAGDVCYADVFKDGTGVVEYLRYDDMKYALKKLNDSKFRSHEGESTYIRVKEDRGGATTNDDNGRAKSPRSPRRVRDSPCYSPPRRSDGKRRGSRSRSSSSSRSPSRSSSSRSRSRSR</sequence>
<dbReference type="WBParaSite" id="nRc.2.0.1.t32767-RA">
    <property type="protein sequence ID" value="nRc.2.0.1.t32767-RA"/>
    <property type="gene ID" value="nRc.2.0.1.g32767"/>
</dbReference>
<evidence type="ECO:0000256" key="3">
    <source>
        <dbReference type="ARBA" id="ARBA00022664"/>
    </source>
</evidence>
<dbReference type="OMA" id="KMDGNRS"/>
<dbReference type="SUPFAM" id="SSF54928">
    <property type="entry name" value="RNA-binding domain, RBD"/>
    <property type="match status" value="1"/>
</dbReference>
<feature type="compositionally biased region" description="Polar residues" evidence="9">
    <location>
        <begin position="91"/>
        <end position="101"/>
    </location>
</feature>
<dbReference type="InterPro" id="IPR035979">
    <property type="entry name" value="RBD_domain_sf"/>
</dbReference>
<dbReference type="PANTHER" id="PTHR23003:SF62">
    <property type="entry name" value="SERINE_ARGININE (SR)-TYPE SHUTTLING MRNA BINDING PROTEIN NPL3"/>
    <property type="match status" value="1"/>
</dbReference>
<feature type="compositionally biased region" description="Gly residues" evidence="9">
    <location>
        <begin position="109"/>
        <end position="125"/>
    </location>
</feature>
<feature type="region of interest" description="Disordered" evidence="9">
    <location>
        <begin position="86"/>
        <end position="125"/>
    </location>
</feature>
<evidence type="ECO:0000256" key="6">
    <source>
        <dbReference type="ARBA" id="ARBA00023187"/>
    </source>
</evidence>
<evidence type="ECO:0000256" key="5">
    <source>
        <dbReference type="ARBA" id="ARBA00022884"/>
    </source>
</evidence>
<dbReference type="PROSITE" id="PS50102">
    <property type="entry name" value="RRM"/>
    <property type="match status" value="2"/>
</dbReference>
<dbReference type="GO" id="GO:0006397">
    <property type="term" value="P:mRNA processing"/>
    <property type="evidence" value="ECO:0007669"/>
    <property type="project" value="UniProtKB-KW"/>
</dbReference>
<feature type="compositionally biased region" description="Basic and acidic residues" evidence="9">
    <location>
        <begin position="199"/>
        <end position="208"/>
    </location>
</feature>
<dbReference type="Pfam" id="PF00076">
    <property type="entry name" value="RRM_1"/>
    <property type="match status" value="2"/>
</dbReference>
<dbReference type="GO" id="GO:0003729">
    <property type="term" value="F:mRNA binding"/>
    <property type="evidence" value="ECO:0007669"/>
    <property type="project" value="TreeGrafter"/>
</dbReference>
<dbReference type="SMART" id="SM00360">
    <property type="entry name" value="RRM"/>
    <property type="match status" value="2"/>
</dbReference>
<keyword evidence="5 8" id="KW-0694">RNA-binding</keyword>
<feature type="domain" description="RRM" evidence="10">
    <location>
        <begin position="10"/>
        <end position="84"/>
    </location>
</feature>
<evidence type="ECO:0000259" key="10">
    <source>
        <dbReference type="PROSITE" id="PS50102"/>
    </source>
</evidence>
<evidence type="ECO:0000313" key="12">
    <source>
        <dbReference type="WBParaSite" id="nRc.2.0.1.t32767-RA"/>
    </source>
</evidence>
<dbReference type="InterPro" id="IPR012677">
    <property type="entry name" value="Nucleotide-bd_a/b_plait_sf"/>
</dbReference>
<dbReference type="GO" id="GO:0008380">
    <property type="term" value="P:RNA splicing"/>
    <property type="evidence" value="ECO:0007669"/>
    <property type="project" value="UniProtKB-KW"/>
</dbReference>
<dbReference type="CDD" id="cd12338">
    <property type="entry name" value="RRM1_SRSF1_like"/>
    <property type="match status" value="1"/>
</dbReference>
<keyword evidence="7" id="KW-0539">Nucleus</keyword>
<feature type="compositionally biased region" description="Low complexity" evidence="9">
    <location>
        <begin position="249"/>
        <end position="265"/>
    </location>
</feature>
<evidence type="ECO:0000256" key="8">
    <source>
        <dbReference type="PROSITE-ProRule" id="PRU00176"/>
    </source>
</evidence>
<reference evidence="12" key="1">
    <citation type="submission" date="2022-11" db="UniProtKB">
        <authorList>
            <consortium name="WormBaseParasite"/>
        </authorList>
    </citation>
    <scope>IDENTIFICATION</scope>
</reference>
<comment type="similarity">
    <text evidence="2">Belongs to the splicing factor SR family.</text>
</comment>
<evidence type="ECO:0000313" key="11">
    <source>
        <dbReference type="Proteomes" id="UP000887565"/>
    </source>
</evidence>
<feature type="region of interest" description="Disordered" evidence="9">
    <location>
        <begin position="199"/>
        <end position="271"/>
    </location>
</feature>
<dbReference type="Proteomes" id="UP000887565">
    <property type="component" value="Unplaced"/>
</dbReference>
<keyword evidence="3" id="KW-0507">mRNA processing</keyword>
<evidence type="ECO:0000256" key="7">
    <source>
        <dbReference type="ARBA" id="ARBA00023242"/>
    </source>
</evidence>
<dbReference type="Gene3D" id="3.30.70.330">
    <property type="match status" value="2"/>
</dbReference>
<evidence type="ECO:0000256" key="4">
    <source>
        <dbReference type="ARBA" id="ARBA00022737"/>
    </source>
</evidence>
<dbReference type="PANTHER" id="PTHR23003">
    <property type="entry name" value="RNA RECOGNITION MOTIF RRM DOMAIN CONTAINING PROTEIN"/>
    <property type="match status" value="1"/>
</dbReference>
<protein>
    <submittedName>
        <fullName evidence="12">RRM domain-containing protein</fullName>
    </submittedName>
</protein>
<dbReference type="CDD" id="cd12601">
    <property type="entry name" value="RRM2_SRSF1_like"/>
    <property type="match status" value="1"/>
</dbReference>
<keyword evidence="4" id="KW-0677">Repeat</keyword>
<dbReference type="GO" id="GO:0005737">
    <property type="term" value="C:cytoplasm"/>
    <property type="evidence" value="ECO:0007669"/>
    <property type="project" value="TreeGrafter"/>
</dbReference>
<evidence type="ECO:0000256" key="9">
    <source>
        <dbReference type="SAM" id="MobiDB-lite"/>
    </source>
</evidence>
<name>A0A915K3H9_ROMCU</name>
<dbReference type="FunFam" id="3.30.70.330:FF:000053">
    <property type="entry name" value="Serine/arginine-rich splicing factor 1"/>
    <property type="match status" value="1"/>
</dbReference>
<organism evidence="11 12">
    <name type="scientific">Romanomermis culicivorax</name>
    <name type="common">Nematode worm</name>
    <dbReference type="NCBI Taxonomy" id="13658"/>
    <lineage>
        <taxon>Eukaryota</taxon>
        <taxon>Metazoa</taxon>
        <taxon>Ecdysozoa</taxon>
        <taxon>Nematoda</taxon>
        <taxon>Enoplea</taxon>
        <taxon>Dorylaimia</taxon>
        <taxon>Mermithida</taxon>
        <taxon>Mermithoidea</taxon>
        <taxon>Mermithidae</taxon>
        <taxon>Romanomermis</taxon>
    </lineage>
</organism>
<proteinExistence type="inferred from homology"/>
<dbReference type="GO" id="GO:0005634">
    <property type="term" value="C:nucleus"/>
    <property type="evidence" value="ECO:0007669"/>
    <property type="project" value="UniProtKB-SubCell"/>
</dbReference>
<dbReference type="AlphaFoldDB" id="A0A915K3H9"/>
<keyword evidence="6" id="KW-0508">mRNA splicing</keyword>